<gene>
    <name evidence="1" type="ORF">H5410_030660</name>
</gene>
<accession>A0A9J5YG92</accession>
<keyword evidence="2" id="KW-1185">Reference proteome</keyword>
<dbReference type="Proteomes" id="UP000824120">
    <property type="component" value="Chromosome 6"/>
</dbReference>
<evidence type="ECO:0000313" key="2">
    <source>
        <dbReference type="Proteomes" id="UP000824120"/>
    </source>
</evidence>
<dbReference type="EMBL" id="JACXVP010000006">
    <property type="protein sequence ID" value="KAG5599290.1"/>
    <property type="molecule type" value="Genomic_DNA"/>
</dbReference>
<reference evidence="1 2" key="1">
    <citation type="submission" date="2020-09" db="EMBL/GenBank/DDBJ databases">
        <title>De no assembly of potato wild relative species, Solanum commersonii.</title>
        <authorList>
            <person name="Cho K."/>
        </authorList>
    </citation>
    <scope>NUCLEOTIDE SEQUENCE [LARGE SCALE GENOMIC DNA]</scope>
    <source>
        <strain evidence="1">LZ3.2</strain>
        <tissue evidence="1">Leaf</tissue>
    </source>
</reference>
<comment type="caution">
    <text evidence="1">The sequence shown here is derived from an EMBL/GenBank/DDBJ whole genome shotgun (WGS) entry which is preliminary data.</text>
</comment>
<dbReference type="AlphaFoldDB" id="A0A9J5YG92"/>
<protein>
    <submittedName>
        <fullName evidence="1">Uncharacterized protein</fullName>
    </submittedName>
</protein>
<evidence type="ECO:0000313" key="1">
    <source>
        <dbReference type="EMBL" id="KAG5599290.1"/>
    </source>
</evidence>
<proteinExistence type="predicted"/>
<sequence>MDSSTPPTLTFACPQANSSSAVQKRVVTRHSQKILKLAIHASNASSSSTKVFECPHRKDDSMLTQKGLII</sequence>
<name>A0A9J5YG92_SOLCO</name>
<organism evidence="1 2">
    <name type="scientific">Solanum commersonii</name>
    <name type="common">Commerson's wild potato</name>
    <name type="synonym">Commerson's nightshade</name>
    <dbReference type="NCBI Taxonomy" id="4109"/>
    <lineage>
        <taxon>Eukaryota</taxon>
        <taxon>Viridiplantae</taxon>
        <taxon>Streptophyta</taxon>
        <taxon>Embryophyta</taxon>
        <taxon>Tracheophyta</taxon>
        <taxon>Spermatophyta</taxon>
        <taxon>Magnoliopsida</taxon>
        <taxon>eudicotyledons</taxon>
        <taxon>Gunneridae</taxon>
        <taxon>Pentapetalae</taxon>
        <taxon>asterids</taxon>
        <taxon>lamiids</taxon>
        <taxon>Solanales</taxon>
        <taxon>Solanaceae</taxon>
        <taxon>Solanoideae</taxon>
        <taxon>Solaneae</taxon>
        <taxon>Solanum</taxon>
    </lineage>
</organism>